<name>A0A1E4RRA4_9ASCO</name>
<feature type="transmembrane region" description="Helical" evidence="5">
    <location>
        <begin position="20"/>
        <end position="40"/>
    </location>
</feature>
<gene>
    <name evidence="6" type="ORF">HYPBUDRAFT_102618</name>
</gene>
<dbReference type="Proteomes" id="UP000095085">
    <property type="component" value="Unassembled WGS sequence"/>
</dbReference>
<keyword evidence="4 5" id="KW-0472">Membrane</keyword>
<dbReference type="InterPro" id="IPR011701">
    <property type="entry name" value="MFS"/>
</dbReference>
<evidence type="ECO:0000256" key="2">
    <source>
        <dbReference type="ARBA" id="ARBA00022692"/>
    </source>
</evidence>
<dbReference type="InterPro" id="IPR036259">
    <property type="entry name" value="MFS_trans_sf"/>
</dbReference>
<comment type="subcellular location">
    <subcellularLocation>
        <location evidence="1">Membrane</location>
        <topology evidence="1">Multi-pass membrane protein</topology>
    </subcellularLocation>
</comment>
<evidence type="ECO:0000256" key="5">
    <source>
        <dbReference type="SAM" id="Phobius"/>
    </source>
</evidence>
<accession>A0A1E4RRA4</accession>
<dbReference type="OrthoDB" id="410267at2759"/>
<organism evidence="6 7">
    <name type="scientific">Hyphopichia burtonii NRRL Y-1933</name>
    <dbReference type="NCBI Taxonomy" id="984485"/>
    <lineage>
        <taxon>Eukaryota</taxon>
        <taxon>Fungi</taxon>
        <taxon>Dikarya</taxon>
        <taxon>Ascomycota</taxon>
        <taxon>Saccharomycotina</taxon>
        <taxon>Pichiomycetes</taxon>
        <taxon>Debaryomycetaceae</taxon>
        <taxon>Hyphopichia</taxon>
    </lineage>
</organism>
<evidence type="ECO:0000256" key="1">
    <source>
        <dbReference type="ARBA" id="ARBA00004141"/>
    </source>
</evidence>
<dbReference type="AlphaFoldDB" id="A0A1E4RRA4"/>
<keyword evidence="7" id="KW-1185">Reference proteome</keyword>
<feature type="transmembrane region" description="Helical" evidence="5">
    <location>
        <begin position="61"/>
        <end position="79"/>
    </location>
</feature>
<evidence type="ECO:0000313" key="6">
    <source>
        <dbReference type="EMBL" id="ODV69756.1"/>
    </source>
</evidence>
<keyword evidence="2 5" id="KW-0812">Transmembrane</keyword>
<dbReference type="RefSeq" id="XP_020078823.1">
    <property type="nucleotide sequence ID" value="XM_020218209.1"/>
</dbReference>
<keyword evidence="3 5" id="KW-1133">Transmembrane helix</keyword>
<dbReference type="PANTHER" id="PTHR21576">
    <property type="entry name" value="UNCHARACTERIZED NODULIN-LIKE PROTEIN"/>
    <property type="match status" value="1"/>
</dbReference>
<dbReference type="EMBL" id="KV454538">
    <property type="protein sequence ID" value="ODV69756.1"/>
    <property type="molecule type" value="Genomic_DNA"/>
</dbReference>
<proteinExistence type="predicted"/>
<dbReference type="GeneID" id="30992759"/>
<dbReference type="GO" id="GO:0000329">
    <property type="term" value="C:fungal-type vacuole membrane"/>
    <property type="evidence" value="ECO:0007669"/>
    <property type="project" value="TreeGrafter"/>
</dbReference>
<evidence type="ECO:0000256" key="3">
    <source>
        <dbReference type="ARBA" id="ARBA00022989"/>
    </source>
</evidence>
<feature type="transmembrane region" description="Helical" evidence="5">
    <location>
        <begin position="181"/>
        <end position="202"/>
    </location>
</feature>
<dbReference type="Pfam" id="PF07690">
    <property type="entry name" value="MFS_1"/>
    <property type="match status" value="2"/>
</dbReference>
<feature type="transmembrane region" description="Helical" evidence="5">
    <location>
        <begin position="369"/>
        <end position="392"/>
    </location>
</feature>
<feature type="transmembrane region" description="Helical" evidence="5">
    <location>
        <begin position="457"/>
        <end position="475"/>
    </location>
</feature>
<dbReference type="STRING" id="984485.A0A1E4RRA4"/>
<dbReference type="SUPFAM" id="SSF103473">
    <property type="entry name" value="MFS general substrate transporter"/>
    <property type="match status" value="1"/>
</dbReference>
<reference evidence="7" key="1">
    <citation type="submission" date="2016-05" db="EMBL/GenBank/DDBJ databases">
        <title>Comparative genomics of biotechnologically important yeasts.</title>
        <authorList>
            <consortium name="DOE Joint Genome Institute"/>
            <person name="Riley R."/>
            <person name="Haridas S."/>
            <person name="Wolfe K.H."/>
            <person name="Lopes M.R."/>
            <person name="Hittinger C.T."/>
            <person name="Goker M."/>
            <person name="Salamov A."/>
            <person name="Wisecaver J."/>
            <person name="Long T.M."/>
            <person name="Aerts A.L."/>
            <person name="Barry K."/>
            <person name="Choi C."/>
            <person name="Clum A."/>
            <person name="Coughlan A.Y."/>
            <person name="Deshpande S."/>
            <person name="Douglass A.P."/>
            <person name="Hanson S.J."/>
            <person name="Klenk H.-P."/>
            <person name="Labutti K."/>
            <person name="Lapidus A."/>
            <person name="Lindquist E."/>
            <person name="Lipzen A."/>
            <person name="Meier-Kolthoff J.P."/>
            <person name="Ohm R.A."/>
            <person name="Otillar R.P."/>
            <person name="Pangilinan J."/>
            <person name="Peng Y."/>
            <person name="Rokas A."/>
            <person name="Rosa C.A."/>
            <person name="Scheuner C."/>
            <person name="Sibirny A.A."/>
            <person name="Slot J.C."/>
            <person name="Stielow J.B."/>
            <person name="Sun H."/>
            <person name="Kurtzman C.P."/>
            <person name="Blackwell M."/>
            <person name="Grigoriev I.V."/>
            <person name="Jeffries T.W."/>
        </authorList>
    </citation>
    <scope>NUCLEOTIDE SEQUENCE [LARGE SCALE GENOMIC DNA]</scope>
    <source>
        <strain evidence="7">NRRL Y-1933</strain>
    </source>
</reference>
<feature type="transmembrane region" description="Helical" evidence="5">
    <location>
        <begin position="115"/>
        <end position="134"/>
    </location>
</feature>
<evidence type="ECO:0000256" key="4">
    <source>
        <dbReference type="ARBA" id="ARBA00023136"/>
    </source>
</evidence>
<protein>
    <recommendedName>
        <fullName evidence="8">MFS general substrate transporter</fullName>
    </recommendedName>
</protein>
<dbReference type="Gene3D" id="1.20.1250.20">
    <property type="entry name" value="MFS general substrate transporter like domains"/>
    <property type="match status" value="1"/>
</dbReference>
<feature type="transmembrane region" description="Helical" evidence="5">
    <location>
        <begin position="154"/>
        <end position="174"/>
    </location>
</feature>
<feature type="transmembrane region" description="Helical" evidence="5">
    <location>
        <begin position="254"/>
        <end position="278"/>
    </location>
</feature>
<evidence type="ECO:0008006" key="8">
    <source>
        <dbReference type="Google" id="ProtNLM"/>
    </source>
</evidence>
<evidence type="ECO:0000313" key="7">
    <source>
        <dbReference type="Proteomes" id="UP000095085"/>
    </source>
</evidence>
<feature type="transmembrane region" description="Helical" evidence="5">
    <location>
        <begin position="337"/>
        <end position="357"/>
    </location>
</feature>
<sequence>MLVIHNGIRRLNEYLPSTNHWLILLASIPVALASGTLFVYSVYGTQLAEKCHLNSTQASNLNISATIGTALGGCILGVITDYYGTQIPILASFLSLSIGYKLLHYEFNLGVDSSIGLLLFAMFLIGNGSVSGYFSSLKAVAIYFPNYKATAQSITIASFAISSLIFLFICSKIFKADVSKFLYFLFVSSGFMYLLGFIFIRIDGIIDQSPKPISSNQAEPEPIEEQPLLSIPSKPSSNLHDLSLKESLLHPIFWIHYLILSIIQGLGQMYIYGVGYVIKAIHFHYTYYHNDPSYQPSLIELQALHVSLIAITSFIGRLTLGPQADFLVNKLKYQRHWILILGLIIMLSGHFLLTLLTDLISENLYHVNILLSISSCLIGYAYGFSFTCYPSIISDLFNMQNYSFLWGVMYTSTTFGLTIMTKIFGIIYDSNSNQYDDNTHEYFCDKGSGCYNLTFKITSSFCLLAGSIILLYIFYRRTHT</sequence>
<dbReference type="PANTHER" id="PTHR21576:SF166">
    <property type="entry name" value="ADR278WP"/>
    <property type="match status" value="1"/>
</dbReference>
<feature type="transmembrane region" description="Helical" evidence="5">
    <location>
        <begin position="404"/>
        <end position="428"/>
    </location>
</feature>
<dbReference type="GO" id="GO:0022857">
    <property type="term" value="F:transmembrane transporter activity"/>
    <property type="evidence" value="ECO:0007669"/>
    <property type="project" value="InterPro"/>
</dbReference>